<evidence type="ECO:0000256" key="4">
    <source>
        <dbReference type="ARBA" id="ARBA00022989"/>
    </source>
</evidence>
<dbReference type="Proteomes" id="UP000192247">
    <property type="component" value="Unassembled WGS sequence"/>
</dbReference>
<dbReference type="GO" id="GO:0016020">
    <property type="term" value="C:membrane"/>
    <property type="evidence" value="ECO:0007669"/>
    <property type="project" value="UniProtKB-SubCell"/>
</dbReference>
<feature type="transmembrane region" description="Helical" evidence="8">
    <location>
        <begin position="380"/>
        <end position="398"/>
    </location>
</feature>
<dbReference type="FunCoup" id="A0A1V9X4T4">
    <property type="interactions" value="540"/>
</dbReference>
<feature type="transmembrane region" description="Helical" evidence="8">
    <location>
        <begin position="450"/>
        <end position="470"/>
    </location>
</feature>
<feature type="transmembrane region" description="Helical" evidence="8">
    <location>
        <begin position="63"/>
        <end position="80"/>
    </location>
</feature>
<dbReference type="PANTHER" id="PTHR13906:SF4">
    <property type="entry name" value="LYSOPHOSPHOLIPID ACYLTRANSFERASE 6"/>
    <property type="match status" value="1"/>
</dbReference>
<keyword evidence="3 8" id="KW-0812">Transmembrane</keyword>
<feature type="transmembrane region" description="Helical" evidence="8">
    <location>
        <begin position="243"/>
        <end position="263"/>
    </location>
</feature>
<dbReference type="GO" id="GO:0030258">
    <property type="term" value="P:lipid modification"/>
    <property type="evidence" value="ECO:0007669"/>
    <property type="project" value="TreeGrafter"/>
</dbReference>
<feature type="transmembrane region" description="Helical" evidence="8">
    <location>
        <begin position="418"/>
        <end position="438"/>
    </location>
</feature>
<protein>
    <submittedName>
        <fullName evidence="9">Membrane-bound O-acyltransferase domain-containing protein 2-like</fullName>
    </submittedName>
</protein>
<dbReference type="GO" id="GO:0016746">
    <property type="term" value="F:acyltransferase activity"/>
    <property type="evidence" value="ECO:0007669"/>
    <property type="project" value="UniProtKB-KW"/>
</dbReference>
<keyword evidence="4 8" id="KW-1133">Transmembrane helix</keyword>
<sequence length="515" mass="58833">MSHWVVRDGWYQGSQLLQPVASLVGVQLDKLNYIAAGFGCILLGSFYRIVLHPSRATPVARQLYTIVVGMLILYFCFGTDTKHMFYQTTLSYLLMVFCPMETLPKATLFVNLGYQSVMHALRMYYDYEGYTLDITGALMMLTQRLTSLAFSLRDGQQPEKCTPYMLKQAIKSKPAPISYFAYGFEFHQILCGPLIPFHEFEAVTNGTIFTERQRAAKERGDCDSKQTPNADPSPTRYVLERSFYCLLCIFVVVFVVPIFRIEFLFSDEFRNSLIPVKLFWLFVYTALTRQQYYVIWKMAEAICNSSNFGYRYVNGEDRWDGCTNVDIWGVETAVSQRDGLAAWNKSTQRWLRNICYDRVATSKTLMTFFLSAAWHGFYPGYYLTFMTLAVQTLAARSVRRSIRPFFQGSSIRRLAWDVITFAATLTGFAYATIPFILLSFDKAISMWSEVYFYGHVFSVLAIFVLPRVIAPTREDKLSPKFSELNHTSSAIDKSDKVGLVGGPTSTAVDTEIKRG</sequence>
<evidence type="ECO:0000256" key="3">
    <source>
        <dbReference type="ARBA" id="ARBA00022692"/>
    </source>
</evidence>
<evidence type="ECO:0000256" key="2">
    <source>
        <dbReference type="ARBA" id="ARBA00022679"/>
    </source>
</evidence>
<dbReference type="PANTHER" id="PTHR13906">
    <property type="entry name" value="PORCUPINE"/>
    <property type="match status" value="1"/>
</dbReference>
<dbReference type="AlphaFoldDB" id="A0A1V9X4T4"/>
<dbReference type="InParanoid" id="A0A1V9X4T4"/>
<name>A0A1V9X4T4_9ACAR</name>
<evidence type="ECO:0000313" key="10">
    <source>
        <dbReference type="Proteomes" id="UP000192247"/>
    </source>
</evidence>
<feature type="region of interest" description="Disordered" evidence="7">
    <location>
        <begin position="495"/>
        <end position="515"/>
    </location>
</feature>
<evidence type="ECO:0000256" key="1">
    <source>
        <dbReference type="ARBA" id="ARBA00004141"/>
    </source>
</evidence>
<dbReference type="Pfam" id="PF03062">
    <property type="entry name" value="MBOAT"/>
    <property type="match status" value="1"/>
</dbReference>
<evidence type="ECO:0000256" key="6">
    <source>
        <dbReference type="ARBA" id="ARBA00023315"/>
    </source>
</evidence>
<evidence type="ECO:0000256" key="8">
    <source>
        <dbReference type="SAM" id="Phobius"/>
    </source>
</evidence>
<reference evidence="9 10" key="1">
    <citation type="journal article" date="2017" name="Gigascience">
        <title>Draft genome of the honey bee ectoparasitic mite, Tropilaelaps mercedesae, is shaped by the parasitic life history.</title>
        <authorList>
            <person name="Dong X."/>
            <person name="Armstrong S.D."/>
            <person name="Xia D."/>
            <person name="Makepeace B.L."/>
            <person name="Darby A.C."/>
            <person name="Kadowaki T."/>
        </authorList>
    </citation>
    <scope>NUCLEOTIDE SEQUENCE [LARGE SCALE GENOMIC DNA]</scope>
    <source>
        <strain evidence="9">Wuxi-XJTLU</strain>
    </source>
</reference>
<dbReference type="OrthoDB" id="286734at2759"/>
<evidence type="ECO:0000256" key="7">
    <source>
        <dbReference type="SAM" id="MobiDB-lite"/>
    </source>
</evidence>
<dbReference type="STRING" id="418985.A0A1V9X4T4"/>
<proteinExistence type="predicted"/>
<dbReference type="InterPro" id="IPR004299">
    <property type="entry name" value="MBOAT_fam"/>
</dbReference>
<feature type="transmembrane region" description="Helical" evidence="8">
    <location>
        <begin position="31"/>
        <end position="51"/>
    </location>
</feature>
<accession>A0A1V9X4T4</accession>
<comment type="subcellular location">
    <subcellularLocation>
        <location evidence="1">Membrane</location>
        <topology evidence="1">Multi-pass membrane protein</topology>
    </subcellularLocation>
</comment>
<comment type="caution">
    <text evidence="9">The sequence shown here is derived from an EMBL/GenBank/DDBJ whole genome shotgun (WGS) entry which is preliminary data.</text>
</comment>
<keyword evidence="6 9" id="KW-0012">Acyltransferase</keyword>
<dbReference type="EMBL" id="MNPL01024957">
    <property type="protein sequence ID" value="OQR68383.1"/>
    <property type="molecule type" value="Genomic_DNA"/>
</dbReference>
<evidence type="ECO:0000313" key="9">
    <source>
        <dbReference type="EMBL" id="OQR68383.1"/>
    </source>
</evidence>
<feature type="transmembrane region" description="Helical" evidence="8">
    <location>
        <begin position="92"/>
        <end position="114"/>
    </location>
</feature>
<keyword evidence="10" id="KW-1185">Reference proteome</keyword>
<keyword evidence="5 8" id="KW-0472">Membrane</keyword>
<evidence type="ECO:0000256" key="5">
    <source>
        <dbReference type="ARBA" id="ARBA00023136"/>
    </source>
</evidence>
<dbReference type="InterPro" id="IPR049941">
    <property type="entry name" value="LPLAT_7/PORCN-like"/>
</dbReference>
<gene>
    <name evidence="9" type="ORF">BIW11_12945</name>
</gene>
<keyword evidence="2 9" id="KW-0808">Transferase</keyword>
<organism evidence="9 10">
    <name type="scientific">Tropilaelaps mercedesae</name>
    <dbReference type="NCBI Taxonomy" id="418985"/>
    <lineage>
        <taxon>Eukaryota</taxon>
        <taxon>Metazoa</taxon>
        <taxon>Ecdysozoa</taxon>
        <taxon>Arthropoda</taxon>
        <taxon>Chelicerata</taxon>
        <taxon>Arachnida</taxon>
        <taxon>Acari</taxon>
        <taxon>Parasitiformes</taxon>
        <taxon>Mesostigmata</taxon>
        <taxon>Gamasina</taxon>
        <taxon>Dermanyssoidea</taxon>
        <taxon>Laelapidae</taxon>
        <taxon>Tropilaelaps</taxon>
    </lineage>
</organism>